<dbReference type="InterPro" id="IPR029058">
    <property type="entry name" value="AB_hydrolase_fold"/>
</dbReference>
<dbReference type="AlphaFoldDB" id="A0A8S9XPL8"/>
<gene>
    <name evidence="8" type="ORF">GE061_013280</name>
</gene>
<dbReference type="EMBL" id="WIXP02000005">
    <property type="protein sequence ID" value="KAF6210178.1"/>
    <property type="molecule type" value="Genomic_DNA"/>
</dbReference>
<feature type="chain" id="PRO_5035714506" description="Lipase domain-containing protein" evidence="6">
    <location>
        <begin position="28"/>
        <end position="718"/>
    </location>
</feature>
<feature type="signal peptide" evidence="6">
    <location>
        <begin position="1"/>
        <end position="27"/>
    </location>
</feature>
<dbReference type="PANTHER" id="PTHR11610">
    <property type="entry name" value="LIPASE"/>
    <property type="match status" value="1"/>
</dbReference>
<dbReference type="PRINTS" id="PR00821">
    <property type="entry name" value="TAGLIPASE"/>
</dbReference>
<sequence length="718" mass="78154">MWGFISSIRMIGFAPLVITVLISTVSSTDNLSDAAGKDSIAINAYAVKDVTDNVDFFLYNQNAFVTSKITDRKLFGGIIDVSKPVKILIHGYLSHKDKGFALMVREAYLKKGNVNVINVDWSKDAKAMYNTARNDVPAVGKVVAKFIDRLVTEEKVRMDRIHVLGHSLGAHIAGVAGLNVKTGRLPRITGLDPAGPLFDYKDEERLKPESAAFVDVIHTCGNGLGFYGELGHVDFYPNDGKAGQPGCNLSFGTCSHRRANEYFAESLANPNGFLSRKCDDWKNFTSGKCDTNPTTAMGENVGRDARGKYWLKTAKQSAYALGPASIASGGTKRISSAALQMESDGSEYSPTDTDSSDNVPSASELYSVDGIIEAAGITLAKVTPFMNGSTGSLASKNSTGSSWYDSVVNANVKNIADDVQFYLYTQSTLNSPVAAKITDKKQLFDGKINVMKPVKILIHGYMSNKDKFFASTIREAYLKKGDINVINVDWSKDARSMYNTAKNDVAAVGKVVALFIDRLVEETRMKVELLHVLGHSLGAHVAGVAGLNVKSGLIMRVTGLDPAGPLFSYSDEDRLKPSSASFVDVIHTCGKGLGFYGDLGHVDFYPNHGTAGQPGCSISLGKCSHQRAVMYYAESLTTPNGFMGRKCDHWKEFTAGQCDRNPTSFMGEYVSFDVRGKYWMRTAEQRPFALGPEGIERITRSKKNIIKRISKATIRTLG</sequence>
<dbReference type="GO" id="GO:0005615">
    <property type="term" value="C:extracellular space"/>
    <property type="evidence" value="ECO:0007669"/>
    <property type="project" value="TreeGrafter"/>
</dbReference>
<keyword evidence="3" id="KW-0964">Secreted</keyword>
<evidence type="ECO:0000259" key="7">
    <source>
        <dbReference type="Pfam" id="PF00151"/>
    </source>
</evidence>
<feature type="domain" description="Lipase" evidence="7">
    <location>
        <begin position="407"/>
        <end position="688"/>
    </location>
</feature>
<evidence type="ECO:0000313" key="8">
    <source>
        <dbReference type="EMBL" id="KAF6210178.1"/>
    </source>
</evidence>
<dbReference type="Proteomes" id="UP000466442">
    <property type="component" value="Linkage Group LG5"/>
</dbReference>
<comment type="subcellular location">
    <subcellularLocation>
        <location evidence="1">Secreted</location>
    </subcellularLocation>
</comment>
<dbReference type="GO" id="GO:0016298">
    <property type="term" value="F:lipase activity"/>
    <property type="evidence" value="ECO:0007669"/>
    <property type="project" value="InterPro"/>
</dbReference>
<dbReference type="PANTHER" id="PTHR11610:SF173">
    <property type="entry name" value="LIPASE DOMAIN-CONTAINING PROTEIN-RELATED"/>
    <property type="match status" value="1"/>
</dbReference>
<dbReference type="CDD" id="cd00707">
    <property type="entry name" value="Pancreat_lipase_like"/>
    <property type="match status" value="2"/>
</dbReference>
<protein>
    <recommendedName>
        <fullName evidence="7">Lipase domain-containing protein</fullName>
    </recommendedName>
</protein>
<dbReference type="InterPro" id="IPR033906">
    <property type="entry name" value="Lipase_N"/>
</dbReference>
<feature type="compositionally biased region" description="Polar residues" evidence="5">
    <location>
        <begin position="346"/>
        <end position="360"/>
    </location>
</feature>
<reference evidence="8" key="1">
    <citation type="journal article" date="2021" name="Mol. Ecol. Resour.">
        <title>Apolygus lucorum genome provides insights into omnivorousness and mesophyll feeding.</title>
        <authorList>
            <person name="Liu Y."/>
            <person name="Liu H."/>
            <person name="Wang H."/>
            <person name="Huang T."/>
            <person name="Liu B."/>
            <person name="Yang B."/>
            <person name="Yin L."/>
            <person name="Li B."/>
            <person name="Zhang Y."/>
            <person name="Zhang S."/>
            <person name="Jiang F."/>
            <person name="Zhang X."/>
            <person name="Ren Y."/>
            <person name="Wang B."/>
            <person name="Wang S."/>
            <person name="Lu Y."/>
            <person name="Wu K."/>
            <person name="Fan W."/>
            <person name="Wang G."/>
        </authorList>
    </citation>
    <scope>NUCLEOTIDE SEQUENCE</scope>
    <source>
        <strain evidence="8">12Hb</strain>
    </source>
</reference>
<evidence type="ECO:0000256" key="5">
    <source>
        <dbReference type="SAM" id="MobiDB-lite"/>
    </source>
</evidence>
<dbReference type="FunFam" id="3.40.50.1820:FF:000076">
    <property type="entry name" value="phospholipase A1"/>
    <property type="match status" value="1"/>
</dbReference>
<comment type="similarity">
    <text evidence="2 4">Belongs to the AB hydrolase superfamily. Lipase family.</text>
</comment>
<keyword evidence="6" id="KW-0732">Signal</keyword>
<evidence type="ECO:0000256" key="6">
    <source>
        <dbReference type="SAM" id="SignalP"/>
    </source>
</evidence>
<organism evidence="8 9">
    <name type="scientific">Apolygus lucorum</name>
    <name type="common">Small green plant bug</name>
    <name type="synonym">Lygocoris lucorum</name>
    <dbReference type="NCBI Taxonomy" id="248454"/>
    <lineage>
        <taxon>Eukaryota</taxon>
        <taxon>Metazoa</taxon>
        <taxon>Ecdysozoa</taxon>
        <taxon>Arthropoda</taxon>
        <taxon>Hexapoda</taxon>
        <taxon>Insecta</taxon>
        <taxon>Pterygota</taxon>
        <taxon>Neoptera</taxon>
        <taxon>Paraneoptera</taxon>
        <taxon>Hemiptera</taxon>
        <taxon>Heteroptera</taxon>
        <taxon>Panheteroptera</taxon>
        <taxon>Cimicomorpha</taxon>
        <taxon>Miridae</taxon>
        <taxon>Mirini</taxon>
        <taxon>Apolygus</taxon>
    </lineage>
</organism>
<dbReference type="OrthoDB" id="199913at2759"/>
<name>A0A8S9XPL8_APOLU</name>
<dbReference type="Pfam" id="PF00151">
    <property type="entry name" value="Lipase"/>
    <property type="match status" value="2"/>
</dbReference>
<feature type="domain" description="Lipase" evidence="7">
    <location>
        <begin position="51"/>
        <end position="319"/>
    </location>
</feature>
<keyword evidence="9" id="KW-1185">Reference proteome</keyword>
<evidence type="ECO:0000256" key="2">
    <source>
        <dbReference type="ARBA" id="ARBA00010701"/>
    </source>
</evidence>
<dbReference type="SUPFAM" id="SSF53474">
    <property type="entry name" value="alpha/beta-Hydrolases"/>
    <property type="match status" value="2"/>
</dbReference>
<proteinExistence type="inferred from homology"/>
<accession>A0A8S9XPL8</accession>
<dbReference type="InterPro" id="IPR013818">
    <property type="entry name" value="Lipase"/>
</dbReference>
<evidence type="ECO:0000313" key="9">
    <source>
        <dbReference type="Proteomes" id="UP000466442"/>
    </source>
</evidence>
<evidence type="ECO:0000256" key="4">
    <source>
        <dbReference type="RuleBase" id="RU004262"/>
    </source>
</evidence>
<feature type="region of interest" description="Disordered" evidence="5">
    <location>
        <begin position="340"/>
        <end position="360"/>
    </location>
</feature>
<dbReference type="InterPro" id="IPR000734">
    <property type="entry name" value="TAG_lipase"/>
</dbReference>
<dbReference type="GO" id="GO:0016042">
    <property type="term" value="P:lipid catabolic process"/>
    <property type="evidence" value="ECO:0007669"/>
    <property type="project" value="TreeGrafter"/>
</dbReference>
<dbReference type="GO" id="GO:0017171">
    <property type="term" value="F:serine hydrolase activity"/>
    <property type="evidence" value="ECO:0007669"/>
    <property type="project" value="TreeGrafter"/>
</dbReference>
<comment type="caution">
    <text evidence="8">The sequence shown here is derived from an EMBL/GenBank/DDBJ whole genome shotgun (WGS) entry which is preliminary data.</text>
</comment>
<dbReference type="Gene3D" id="3.40.50.1820">
    <property type="entry name" value="alpha/beta hydrolase"/>
    <property type="match status" value="2"/>
</dbReference>
<evidence type="ECO:0000256" key="1">
    <source>
        <dbReference type="ARBA" id="ARBA00004613"/>
    </source>
</evidence>
<evidence type="ECO:0000256" key="3">
    <source>
        <dbReference type="ARBA" id="ARBA00022525"/>
    </source>
</evidence>